<feature type="compositionally biased region" description="Polar residues" evidence="9">
    <location>
        <begin position="169"/>
        <end position="180"/>
    </location>
</feature>
<dbReference type="GeneID" id="114449591"/>
<evidence type="ECO:0000313" key="11">
    <source>
        <dbReference type="Proteomes" id="UP000515145"/>
    </source>
</evidence>
<reference evidence="12" key="1">
    <citation type="submission" date="2025-08" db="UniProtKB">
        <authorList>
            <consortium name="RefSeq"/>
        </authorList>
    </citation>
    <scope>IDENTIFICATION</scope>
</reference>
<dbReference type="FunFam" id="3.30.160.60:FF:000100">
    <property type="entry name" value="Zinc finger 45-like"/>
    <property type="match status" value="1"/>
</dbReference>
<feature type="domain" description="C2H2-type" evidence="10">
    <location>
        <begin position="395"/>
        <end position="422"/>
    </location>
</feature>
<evidence type="ECO:0000256" key="5">
    <source>
        <dbReference type="ARBA" id="ARBA00022833"/>
    </source>
</evidence>
<comment type="subcellular location">
    <subcellularLocation>
        <location evidence="1">Nucleus</location>
    </subcellularLocation>
</comment>
<organism evidence="11 12">
    <name type="scientific">Parambassis ranga</name>
    <name type="common">Indian glassy fish</name>
    <dbReference type="NCBI Taxonomy" id="210632"/>
    <lineage>
        <taxon>Eukaryota</taxon>
        <taxon>Metazoa</taxon>
        <taxon>Chordata</taxon>
        <taxon>Craniata</taxon>
        <taxon>Vertebrata</taxon>
        <taxon>Euteleostomi</taxon>
        <taxon>Actinopterygii</taxon>
        <taxon>Neopterygii</taxon>
        <taxon>Teleostei</taxon>
        <taxon>Neoteleostei</taxon>
        <taxon>Acanthomorphata</taxon>
        <taxon>Ovalentaria</taxon>
        <taxon>Ambassidae</taxon>
        <taxon>Parambassis</taxon>
    </lineage>
</organism>
<evidence type="ECO:0000256" key="7">
    <source>
        <dbReference type="PROSITE-ProRule" id="PRU00042"/>
    </source>
</evidence>
<dbReference type="PANTHER" id="PTHR16515">
    <property type="entry name" value="PR DOMAIN ZINC FINGER PROTEIN"/>
    <property type="match status" value="1"/>
</dbReference>
<evidence type="ECO:0000256" key="6">
    <source>
        <dbReference type="ARBA" id="ARBA00023242"/>
    </source>
</evidence>
<dbReference type="GO" id="GO:0008270">
    <property type="term" value="F:zinc ion binding"/>
    <property type="evidence" value="ECO:0007669"/>
    <property type="project" value="UniProtKB-KW"/>
</dbReference>
<feature type="compositionally biased region" description="Acidic residues" evidence="9">
    <location>
        <begin position="142"/>
        <end position="152"/>
    </location>
</feature>
<keyword evidence="3" id="KW-0677">Repeat</keyword>
<evidence type="ECO:0000256" key="3">
    <source>
        <dbReference type="ARBA" id="ARBA00022737"/>
    </source>
</evidence>
<feature type="region of interest" description="Disordered" evidence="9">
    <location>
        <begin position="89"/>
        <end position="219"/>
    </location>
</feature>
<dbReference type="GO" id="GO:0005634">
    <property type="term" value="C:nucleus"/>
    <property type="evidence" value="ECO:0007669"/>
    <property type="project" value="UniProtKB-SubCell"/>
</dbReference>
<evidence type="ECO:0000256" key="2">
    <source>
        <dbReference type="ARBA" id="ARBA00022723"/>
    </source>
</evidence>
<evidence type="ECO:0000256" key="1">
    <source>
        <dbReference type="ARBA" id="ARBA00004123"/>
    </source>
</evidence>
<feature type="region of interest" description="Disordered" evidence="9">
    <location>
        <begin position="271"/>
        <end position="306"/>
    </location>
</feature>
<dbReference type="InterPro" id="IPR013087">
    <property type="entry name" value="Znf_C2H2_type"/>
</dbReference>
<dbReference type="RefSeq" id="XP_028283191.1">
    <property type="nucleotide sequence ID" value="XM_028427390.1"/>
</dbReference>
<evidence type="ECO:0000256" key="8">
    <source>
        <dbReference type="SAM" id="Coils"/>
    </source>
</evidence>
<proteinExistence type="predicted"/>
<feature type="domain" description="C2H2-type" evidence="10">
    <location>
        <begin position="311"/>
        <end position="338"/>
    </location>
</feature>
<dbReference type="PANTHER" id="PTHR16515:SF49">
    <property type="entry name" value="GASTRULA ZINC FINGER PROTEIN XLCGF49.1-LIKE-RELATED"/>
    <property type="match status" value="1"/>
</dbReference>
<dbReference type="InterPro" id="IPR050331">
    <property type="entry name" value="Zinc_finger"/>
</dbReference>
<protein>
    <submittedName>
        <fullName evidence="12">Zinc finger protein 317-like</fullName>
    </submittedName>
</protein>
<evidence type="ECO:0000259" key="10">
    <source>
        <dbReference type="PROSITE" id="PS50157"/>
    </source>
</evidence>
<dbReference type="SMART" id="SM00355">
    <property type="entry name" value="ZnF_C2H2"/>
    <property type="match status" value="4"/>
</dbReference>
<evidence type="ECO:0000256" key="9">
    <source>
        <dbReference type="SAM" id="MobiDB-lite"/>
    </source>
</evidence>
<keyword evidence="2" id="KW-0479">Metal-binding</keyword>
<dbReference type="OrthoDB" id="9439903at2759"/>
<accession>A0A6P7K6G7</accession>
<feature type="domain" description="C2H2-type" evidence="10">
    <location>
        <begin position="367"/>
        <end position="394"/>
    </location>
</feature>
<evidence type="ECO:0000256" key="4">
    <source>
        <dbReference type="ARBA" id="ARBA00022771"/>
    </source>
</evidence>
<dbReference type="FunFam" id="3.30.160.60:FF:000446">
    <property type="entry name" value="Zinc finger protein"/>
    <property type="match status" value="1"/>
</dbReference>
<feature type="compositionally biased region" description="Low complexity" evidence="9">
    <location>
        <begin position="192"/>
        <end position="213"/>
    </location>
</feature>
<feature type="domain" description="C2H2-type" evidence="10">
    <location>
        <begin position="339"/>
        <end position="366"/>
    </location>
</feature>
<dbReference type="SUPFAM" id="SSF57667">
    <property type="entry name" value="beta-beta-alpha zinc fingers"/>
    <property type="match status" value="2"/>
</dbReference>
<dbReference type="Proteomes" id="UP000515145">
    <property type="component" value="Chromosome 17"/>
</dbReference>
<feature type="compositionally biased region" description="Basic and acidic residues" evidence="9">
    <location>
        <begin position="296"/>
        <end position="306"/>
    </location>
</feature>
<keyword evidence="4 7" id="KW-0863">Zinc-finger</keyword>
<keyword evidence="11" id="KW-1185">Reference proteome</keyword>
<dbReference type="Gene3D" id="3.30.160.60">
    <property type="entry name" value="Classic Zinc Finger"/>
    <property type="match status" value="4"/>
</dbReference>
<feature type="region of interest" description="Disordered" evidence="9">
    <location>
        <begin position="232"/>
        <end position="253"/>
    </location>
</feature>
<name>A0A6P7K6G7_9TELE</name>
<keyword evidence="8" id="KW-0175">Coiled coil</keyword>
<keyword evidence="5" id="KW-0862">Zinc</keyword>
<dbReference type="PROSITE" id="PS50157">
    <property type="entry name" value="ZINC_FINGER_C2H2_2"/>
    <property type="match status" value="4"/>
</dbReference>
<dbReference type="InterPro" id="IPR036236">
    <property type="entry name" value="Znf_C2H2_sf"/>
</dbReference>
<dbReference type="GO" id="GO:0010468">
    <property type="term" value="P:regulation of gene expression"/>
    <property type="evidence" value="ECO:0007669"/>
    <property type="project" value="TreeGrafter"/>
</dbReference>
<keyword evidence="6" id="KW-0539">Nucleus</keyword>
<gene>
    <name evidence="12" type="primary">LOC114449591</name>
</gene>
<dbReference type="PROSITE" id="PS00028">
    <property type="entry name" value="ZINC_FINGER_C2H2_1"/>
    <property type="match status" value="4"/>
</dbReference>
<evidence type="ECO:0000313" key="12">
    <source>
        <dbReference type="RefSeq" id="XP_028283191.1"/>
    </source>
</evidence>
<dbReference type="FunFam" id="3.30.160.60:FF:002343">
    <property type="entry name" value="Zinc finger protein 33A"/>
    <property type="match status" value="1"/>
</dbReference>
<feature type="coiled-coil region" evidence="8">
    <location>
        <begin position="34"/>
        <end position="68"/>
    </location>
</feature>
<dbReference type="Pfam" id="PF00096">
    <property type="entry name" value="zf-C2H2"/>
    <property type="match status" value="3"/>
</dbReference>
<dbReference type="AlphaFoldDB" id="A0A6P7K6G7"/>
<dbReference type="InParanoid" id="A0A6P7K6G7"/>
<sequence length="428" mass="46214">MSPAATFHAQLASIMEVLANTAVAEICELVDSGYSVLQLEISRSRKENEVLRRKLRLMELRAARANALRAAATAGGTAPLYGTGRARAPLLTGTPTGGAVLSRVSNQERPRCRNRSPSSNRGAGTTQRTPLADEGTAVIKVEDDDDDEDDSESWTRAESDRGFCPVAEGQTTEAESSSPLVKQEAADNGGVSSWTIEEVSSTSTSSQKTPSSTQRAETSSYDHLMFEPQLQHGSHTTQNPLGADPGCSSDPGSFPFGLTELTLSVAERQQPAAFHSNQQRAAPPADELTGSQSVRRQQDGVGREDTGGRSFVCNRCGKTLACLKNLKTHMRVHTGEKPFVCGLCGKRFSDSSNLKRHQSVHTGEKRYSCVHCGKRFAQSGSLKVHMTVHTDCKQFRCSFCGKTFISGSHLRRHVIVHAGERRPAATAQ</sequence>